<evidence type="ECO:0000313" key="3">
    <source>
        <dbReference type="Proteomes" id="UP000197138"/>
    </source>
</evidence>
<gene>
    <name evidence="2" type="ORF">CDL15_Pgr011576</name>
</gene>
<accession>A0A218Y1R1</accession>
<organism evidence="2 3">
    <name type="scientific">Punica granatum</name>
    <name type="common">Pomegranate</name>
    <dbReference type="NCBI Taxonomy" id="22663"/>
    <lineage>
        <taxon>Eukaryota</taxon>
        <taxon>Viridiplantae</taxon>
        <taxon>Streptophyta</taxon>
        <taxon>Embryophyta</taxon>
        <taxon>Tracheophyta</taxon>
        <taxon>Spermatophyta</taxon>
        <taxon>Magnoliopsida</taxon>
        <taxon>eudicotyledons</taxon>
        <taxon>Gunneridae</taxon>
        <taxon>Pentapetalae</taxon>
        <taxon>rosids</taxon>
        <taxon>malvids</taxon>
        <taxon>Myrtales</taxon>
        <taxon>Lythraceae</taxon>
        <taxon>Punica</taxon>
    </lineage>
</organism>
<feature type="region of interest" description="Disordered" evidence="1">
    <location>
        <begin position="1"/>
        <end position="73"/>
    </location>
</feature>
<name>A0A218Y1R1_PUNGR</name>
<evidence type="ECO:0000256" key="1">
    <source>
        <dbReference type="SAM" id="MobiDB-lite"/>
    </source>
</evidence>
<dbReference type="Proteomes" id="UP000197138">
    <property type="component" value="Unassembled WGS sequence"/>
</dbReference>
<proteinExistence type="predicted"/>
<dbReference type="AlphaFoldDB" id="A0A218Y1R1"/>
<feature type="compositionally biased region" description="Basic and acidic residues" evidence="1">
    <location>
        <begin position="8"/>
        <end position="18"/>
    </location>
</feature>
<reference evidence="3" key="1">
    <citation type="journal article" date="2017" name="Plant J.">
        <title>The pomegranate (Punica granatum L.) genome and the genomics of punicalagin biosynthesis.</title>
        <authorList>
            <person name="Qin G."/>
            <person name="Xu C."/>
            <person name="Ming R."/>
            <person name="Tang H."/>
            <person name="Guyot R."/>
            <person name="Kramer E.M."/>
            <person name="Hu Y."/>
            <person name="Yi X."/>
            <person name="Qi Y."/>
            <person name="Xu X."/>
            <person name="Gao Z."/>
            <person name="Pan H."/>
            <person name="Jian J."/>
            <person name="Tian Y."/>
            <person name="Yue Z."/>
            <person name="Xu Y."/>
        </authorList>
    </citation>
    <scope>NUCLEOTIDE SEQUENCE [LARGE SCALE GENOMIC DNA]</scope>
    <source>
        <strain evidence="3">cv. Dabenzi</strain>
    </source>
</reference>
<comment type="caution">
    <text evidence="2">The sequence shown here is derived from an EMBL/GenBank/DDBJ whole genome shotgun (WGS) entry which is preliminary data.</text>
</comment>
<feature type="compositionally biased region" description="Basic and acidic residues" evidence="1">
    <location>
        <begin position="44"/>
        <end position="57"/>
    </location>
</feature>
<evidence type="ECO:0000313" key="2">
    <source>
        <dbReference type="EMBL" id="OWM90816.1"/>
    </source>
</evidence>
<dbReference type="EMBL" id="MTKT01000535">
    <property type="protein sequence ID" value="OWM90816.1"/>
    <property type="molecule type" value="Genomic_DNA"/>
</dbReference>
<protein>
    <submittedName>
        <fullName evidence="2">Uncharacterized protein</fullName>
    </submittedName>
</protein>
<sequence length="115" mass="12217">MPELDQTDELKDAGRDDLNIPGPGKEGCELEVYNPAKATASPAPEKKEMADGSDLHKINTATPSQRDPLKSNGKQVVLEEVGSRDDAISSDDELEAIPSPIAPTLIGVASTLWAH</sequence>